<feature type="domain" description="Xylanase inhibitor N-terminal" evidence="2">
    <location>
        <begin position="10"/>
        <end position="103"/>
    </location>
</feature>
<evidence type="ECO:0000313" key="3">
    <source>
        <dbReference type="EMBL" id="KAF7151450.1"/>
    </source>
</evidence>
<dbReference type="Gene3D" id="2.40.70.10">
    <property type="entry name" value="Acid Proteases"/>
    <property type="match status" value="1"/>
</dbReference>
<reference evidence="3" key="1">
    <citation type="submission" date="2019-11" db="EMBL/GenBank/DDBJ databases">
        <authorList>
            <person name="Liu Y."/>
            <person name="Hou J."/>
            <person name="Li T.-Q."/>
            <person name="Guan C.-H."/>
            <person name="Wu X."/>
            <person name="Wu H.-Z."/>
            <person name="Ling F."/>
            <person name="Zhang R."/>
            <person name="Shi X.-G."/>
            <person name="Ren J.-P."/>
            <person name="Chen E.-F."/>
            <person name="Sun J.-M."/>
        </authorList>
    </citation>
    <scope>NUCLEOTIDE SEQUENCE</scope>
    <source>
        <strain evidence="3">Adult_tree_wgs_1</strain>
        <tissue evidence="3">Leaves</tissue>
    </source>
</reference>
<proteinExistence type="inferred from homology"/>
<dbReference type="AlphaFoldDB" id="A0A834LTA3"/>
<comment type="caution">
    <text evidence="3">The sequence shown here is derived from an EMBL/GenBank/DDBJ whole genome shotgun (WGS) entry which is preliminary data.</text>
</comment>
<protein>
    <recommendedName>
        <fullName evidence="2">Xylanase inhibitor N-terminal domain-containing protein</fullName>
    </recommendedName>
</protein>
<dbReference type="PANTHER" id="PTHR13683">
    <property type="entry name" value="ASPARTYL PROTEASES"/>
    <property type="match status" value="1"/>
</dbReference>
<gene>
    <name evidence="3" type="ORF">RHSIM_Rhsim02G0218600</name>
</gene>
<evidence type="ECO:0000313" key="4">
    <source>
        <dbReference type="Proteomes" id="UP000626092"/>
    </source>
</evidence>
<name>A0A834LTA3_RHOSS</name>
<dbReference type="InterPro" id="IPR032861">
    <property type="entry name" value="TAXi_N"/>
</dbReference>
<dbReference type="Pfam" id="PF14543">
    <property type="entry name" value="TAXi_N"/>
    <property type="match status" value="1"/>
</dbReference>
<dbReference type="GO" id="GO:0004190">
    <property type="term" value="F:aspartic-type endopeptidase activity"/>
    <property type="evidence" value="ECO:0007669"/>
    <property type="project" value="InterPro"/>
</dbReference>
<dbReference type="PANTHER" id="PTHR13683:SF750">
    <property type="entry name" value="ASPARTYL PROTEASE AED1"/>
    <property type="match status" value="1"/>
</dbReference>
<comment type="similarity">
    <text evidence="1">Belongs to the peptidase A1 family.</text>
</comment>
<evidence type="ECO:0000259" key="2">
    <source>
        <dbReference type="Pfam" id="PF14543"/>
    </source>
</evidence>
<organism evidence="3 4">
    <name type="scientific">Rhododendron simsii</name>
    <name type="common">Sims's rhododendron</name>
    <dbReference type="NCBI Taxonomy" id="118357"/>
    <lineage>
        <taxon>Eukaryota</taxon>
        <taxon>Viridiplantae</taxon>
        <taxon>Streptophyta</taxon>
        <taxon>Embryophyta</taxon>
        <taxon>Tracheophyta</taxon>
        <taxon>Spermatophyta</taxon>
        <taxon>Magnoliopsida</taxon>
        <taxon>eudicotyledons</taxon>
        <taxon>Gunneridae</taxon>
        <taxon>Pentapetalae</taxon>
        <taxon>asterids</taxon>
        <taxon>Ericales</taxon>
        <taxon>Ericaceae</taxon>
        <taxon>Ericoideae</taxon>
        <taxon>Rhodoreae</taxon>
        <taxon>Rhododendron</taxon>
    </lineage>
</organism>
<keyword evidence="4" id="KW-1185">Reference proteome</keyword>
<accession>A0A834LTA3</accession>
<dbReference type="InterPro" id="IPR001461">
    <property type="entry name" value="Aspartic_peptidase_A1"/>
</dbReference>
<sequence>MLPTHLRHRSLTDCSTATCAYGIQNGGDIEGDSSSVGFLGYEKLTITPSDVFPNFIFGCSRNNQNPFYAAAGLLGLSRDPLSAVSQTASKYGNYFSYCLLANTDEHRNPNFRRI</sequence>
<dbReference type="Proteomes" id="UP000626092">
    <property type="component" value="Unassembled WGS sequence"/>
</dbReference>
<dbReference type="InterPro" id="IPR021109">
    <property type="entry name" value="Peptidase_aspartic_dom_sf"/>
</dbReference>
<dbReference type="SUPFAM" id="SSF50630">
    <property type="entry name" value="Acid proteases"/>
    <property type="match status" value="1"/>
</dbReference>
<dbReference type="OrthoDB" id="2747330at2759"/>
<evidence type="ECO:0000256" key="1">
    <source>
        <dbReference type="ARBA" id="ARBA00007447"/>
    </source>
</evidence>
<dbReference type="EMBL" id="WJXA01000002">
    <property type="protein sequence ID" value="KAF7151450.1"/>
    <property type="molecule type" value="Genomic_DNA"/>
</dbReference>
<dbReference type="GO" id="GO:0006508">
    <property type="term" value="P:proteolysis"/>
    <property type="evidence" value="ECO:0007669"/>
    <property type="project" value="InterPro"/>
</dbReference>